<protein>
    <recommendedName>
        <fullName evidence="7">Pirin family protein</fullName>
    </recommendedName>
</protein>
<organism evidence="5 6">
    <name type="scientific">Thermoplasma volcanium (strain ATCC 51530 / DSM 4299 / JCM 9571 / NBRC 15438 / GSS1)</name>
    <dbReference type="NCBI Taxonomy" id="273116"/>
    <lineage>
        <taxon>Archaea</taxon>
        <taxon>Methanobacteriati</taxon>
        <taxon>Thermoplasmatota</taxon>
        <taxon>Thermoplasmata</taxon>
        <taxon>Thermoplasmatales</taxon>
        <taxon>Thermoplasmataceae</taxon>
        <taxon>Thermoplasma</taxon>
    </lineage>
</organism>
<dbReference type="Pfam" id="PF05726">
    <property type="entry name" value="Pirin_C"/>
    <property type="match status" value="1"/>
</dbReference>
<evidence type="ECO:0000313" key="6">
    <source>
        <dbReference type="Proteomes" id="UP000001017"/>
    </source>
</evidence>
<evidence type="ECO:0008006" key="7">
    <source>
        <dbReference type="Google" id="ProtNLM"/>
    </source>
</evidence>
<evidence type="ECO:0000256" key="2">
    <source>
        <dbReference type="RuleBase" id="RU003457"/>
    </source>
</evidence>
<evidence type="ECO:0000259" key="3">
    <source>
        <dbReference type="Pfam" id="PF02678"/>
    </source>
</evidence>
<comment type="similarity">
    <text evidence="1 2">Belongs to the pirin family.</text>
</comment>
<dbReference type="STRING" id="273116.gene:9380982"/>
<dbReference type="KEGG" id="tvo:TVG0220708"/>
<dbReference type="InterPro" id="IPR003829">
    <property type="entry name" value="Pirin_N_dom"/>
</dbReference>
<dbReference type="Gene3D" id="2.60.120.10">
    <property type="entry name" value="Jelly Rolls"/>
    <property type="match status" value="2"/>
</dbReference>
<dbReference type="EMBL" id="BA000011">
    <property type="protein sequence ID" value="BAB59354.1"/>
    <property type="molecule type" value="Genomic_DNA"/>
</dbReference>
<gene>
    <name evidence="5" type="ORF">TVG0220708</name>
</gene>
<keyword evidence="6" id="KW-1185">Reference proteome</keyword>
<dbReference type="PhylomeDB" id="Q97C91"/>
<dbReference type="eggNOG" id="arCOG02935">
    <property type="taxonomic scope" value="Archaea"/>
</dbReference>
<sequence length="304" mass="34067">MDIKIPELIIEGVYTSDGAGVKLERIFGSPRTVQITDPFLLLDFFGSSKLSDYENGFPWHPHRGIETITLQLRGKTYHEDSEGHKGIILPGELQWMTAGSGIFHQEMPKPIYYGDKVPSIKDDANAGIQLWLNMPAANKMDEPAYRSIREEQVPVEEDDYGNKIGVISGNFKKVAGALNESFQYELAEKINPYYLRIKTIAKGKFETNIPEGHRAIIFVIGGLISVNDKELVSEGRAVILSTKGKLLSFYADQPSDVIIIAGRPLNEPISWYGPIVMNTREEIAQAIKELNDGTFIKENNPLWQ</sequence>
<dbReference type="GeneID" id="1440728"/>
<accession>Q97C91</accession>
<name>Q97C91_THEVO</name>
<dbReference type="CDD" id="cd02247">
    <property type="entry name" value="cupin_pirin_C"/>
    <property type="match status" value="1"/>
</dbReference>
<evidence type="ECO:0000256" key="1">
    <source>
        <dbReference type="ARBA" id="ARBA00008416"/>
    </source>
</evidence>
<dbReference type="AlphaFoldDB" id="Q97C91"/>
<dbReference type="PANTHER" id="PTHR13903">
    <property type="entry name" value="PIRIN-RELATED"/>
    <property type="match status" value="1"/>
</dbReference>
<dbReference type="PIRSF" id="PIRSF006232">
    <property type="entry name" value="Pirin"/>
    <property type="match status" value="1"/>
</dbReference>
<dbReference type="Pfam" id="PF02678">
    <property type="entry name" value="Pirin"/>
    <property type="match status" value="1"/>
</dbReference>
<dbReference type="Proteomes" id="UP000001017">
    <property type="component" value="Chromosome"/>
</dbReference>
<dbReference type="OrthoDB" id="23530at2157"/>
<reference evidence="5 6" key="2">
    <citation type="journal article" date="2000" name="Proc. Natl. Acad. Sci. U.S.A.">
        <title>Archaeal adaptation to higher temperatures revealed by genomic sequence of Thermoplasma volcanium.</title>
        <authorList>
            <person name="Kawashima T."/>
            <person name="Amano N."/>
            <person name="Koike H."/>
            <person name="Makino S."/>
            <person name="Higuchi S."/>
            <person name="Kawashima-Ohya Y."/>
            <person name="Watanabe K."/>
            <person name="Yamazaki M."/>
            <person name="Kanehori K."/>
            <person name="Kawamoto T."/>
            <person name="Nunoshiba T."/>
            <person name="Yamamoto Y."/>
            <person name="Aramaki H."/>
            <person name="Makino K."/>
            <person name="Suzuki M."/>
        </authorList>
    </citation>
    <scope>NUCLEOTIDE SEQUENCE [LARGE SCALE GENOMIC DNA]</scope>
    <source>
        <strain evidence="6">ATCC 51530 / DSM 4299 / JCM 9571 / NBRC 15438 / GSS1</strain>
    </source>
</reference>
<dbReference type="HOGENOM" id="CLU_045717_5_0_2"/>
<feature type="domain" description="Pirin N-terminal" evidence="3">
    <location>
        <begin position="21"/>
        <end position="132"/>
    </location>
</feature>
<dbReference type="InterPro" id="IPR011051">
    <property type="entry name" value="RmlC_Cupin_sf"/>
</dbReference>
<evidence type="ECO:0000313" key="5">
    <source>
        <dbReference type="EMBL" id="BAB59354.1"/>
    </source>
</evidence>
<reference evidence="5 6" key="1">
    <citation type="journal article" date="1999" name="Proc. Jpn. Acad.">
        <title>Determination of the complete genomic DNA sequence of Thermoplasma volvanium GSS1.</title>
        <authorList>
            <person name="Kawashima T."/>
            <person name="Yamamoto Y."/>
            <person name="Aramaki H."/>
            <person name="Nunoshiba T."/>
            <person name="Kawamoto T."/>
            <person name="Watanabe K."/>
            <person name="Yamazaki M."/>
            <person name="Kanehori K."/>
            <person name="Amano N."/>
            <person name="Ohya Y."/>
            <person name="Makino K."/>
            <person name="Suzuki M."/>
        </authorList>
    </citation>
    <scope>NUCLEOTIDE SEQUENCE [LARGE SCALE GENOMIC DNA]</scope>
    <source>
        <strain evidence="6">ATCC 51530 / DSM 4299 / JCM 9571 / NBRC 15438 / GSS1</strain>
    </source>
</reference>
<evidence type="ECO:0000259" key="4">
    <source>
        <dbReference type="Pfam" id="PF05726"/>
    </source>
</evidence>
<feature type="domain" description="Pirin C-terminal" evidence="4">
    <location>
        <begin position="195"/>
        <end position="295"/>
    </location>
</feature>
<dbReference type="CDD" id="cd02909">
    <property type="entry name" value="cupin_pirin_N"/>
    <property type="match status" value="1"/>
</dbReference>
<dbReference type="PaxDb" id="273116-14324426"/>
<dbReference type="SUPFAM" id="SSF51182">
    <property type="entry name" value="RmlC-like cupins"/>
    <property type="match status" value="1"/>
</dbReference>
<dbReference type="InterPro" id="IPR014710">
    <property type="entry name" value="RmlC-like_jellyroll"/>
</dbReference>
<dbReference type="InterPro" id="IPR012093">
    <property type="entry name" value="Pirin"/>
</dbReference>
<dbReference type="PANTHER" id="PTHR13903:SF8">
    <property type="entry name" value="PIRIN"/>
    <property type="match status" value="1"/>
</dbReference>
<proteinExistence type="inferred from homology"/>
<dbReference type="InterPro" id="IPR008778">
    <property type="entry name" value="Pirin_C_dom"/>
</dbReference>
<dbReference type="RefSeq" id="WP_010916468.1">
    <property type="nucleotide sequence ID" value="NC_002689.2"/>
</dbReference>